<evidence type="ECO:0008006" key="3">
    <source>
        <dbReference type="Google" id="ProtNLM"/>
    </source>
</evidence>
<organism evidence="1 2">
    <name type="scientific">Ensete ventricosum</name>
    <name type="common">Abyssinian banana</name>
    <name type="synonym">Musa ensete</name>
    <dbReference type="NCBI Taxonomy" id="4639"/>
    <lineage>
        <taxon>Eukaryota</taxon>
        <taxon>Viridiplantae</taxon>
        <taxon>Streptophyta</taxon>
        <taxon>Embryophyta</taxon>
        <taxon>Tracheophyta</taxon>
        <taxon>Spermatophyta</taxon>
        <taxon>Magnoliopsida</taxon>
        <taxon>Liliopsida</taxon>
        <taxon>Zingiberales</taxon>
        <taxon>Musaceae</taxon>
        <taxon>Ensete</taxon>
    </lineage>
</organism>
<dbReference type="Gene3D" id="2.60.40.420">
    <property type="entry name" value="Cupredoxins - blue copper proteins"/>
    <property type="match status" value="1"/>
</dbReference>
<dbReference type="InterPro" id="IPR008972">
    <property type="entry name" value="Cupredoxin"/>
</dbReference>
<dbReference type="AlphaFoldDB" id="A0A426XHZ9"/>
<gene>
    <name evidence="1" type="ORF">B296_00036544</name>
</gene>
<dbReference type="EMBL" id="AMZH03020562">
    <property type="protein sequence ID" value="RRT39063.1"/>
    <property type="molecule type" value="Genomic_DNA"/>
</dbReference>
<name>A0A426XHZ9_ENSVE</name>
<evidence type="ECO:0000313" key="1">
    <source>
        <dbReference type="EMBL" id="RRT39063.1"/>
    </source>
</evidence>
<reference evidence="1 2" key="1">
    <citation type="journal article" date="2014" name="Agronomy (Basel)">
        <title>A Draft Genome Sequence for Ensete ventricosum, the Drought-Tolerant Tree Against Hunger.</title>
        <authorList>
            <person name="Harrison J."/>
            <person name="Moore K.A."/>
            <person name="Paszkiewicz K."/>
            <person name="Jones T."/>
            <person name="Grant M."/>
            <person name="Ambacheew D."/>
            <person name="Muzemil S."/>
            <person name="Studholme D.J."/>
        </authorList>
    </citation>
    <scope>NUCLEOTIDE SEQUENCE [LARGE SCALE GENOMIC DNA]</scope>
</reference>
<accession>A0A426XHZ9</accession>
<evidence type="ECO:0000313" key="2">
    <source>
        <dbReference type="Proteomes" id="UP000287651"/>
    </source>
</evidence>
<sequence>MQRSAGLYGLIRVAVPQGVVEPFAYDFDRSIILNDWWHNNTYEQATGLASIPFVWVGEPRVWFQGMVQKYHESTEVQLLPRRTNRGLQCYQPRVLALRAHRRARKDLPSPNRKHHLPLSSQLRNRGNRCVNIAKEFPIVTTSAPASSDAGVLT</sequence>
<comment type="caution">
    <text evidence="1">The sequence shown here is derived from an EMBL/GenBank/DDBJ whole genome shotgun (WGS) entry which is preliminary data.</text>
</comment>
<proteinExistence type="predicted"/>
<dbReference type="Proteomes" id="UP000287651">
    <property type="component" value="Unassembled WGS sequence"/>
</dbReference>
<protein>
    <recommendedName>
        <fullName evidence="3">Plastocyanin-like domain-containing protein</fullName>
    </recommendedName>
</protein>